<feature type="region of interest" description="Disordered" evidence="1">
    <location>
        <begin position="1"/>
        <end position="25"/>
    </location>
</feature>
<accession>A0AAJ0GD75</accession>
<evidence type="ECO:0000256" key="1">
    <source>
        <dbReference type="SAM" id="MobiDB-lite"/>
    </source>
</evidence>
<proteinExistence type="predicted"/>
<reference evidence="2" key="1">
    <citation type="submission" date="2023-04" db="EMBL/GenBank/DDBJ databases">
        <title>Black Yeasts Isolated from many extreme environments.</title>
        <authorList>
            <person name="Coleine C."/>
            <person name="Stajich J.E."/>
            <person name="Selbmann L."/>
        </authorList>
    </citation>
    <scope>NUCLEOTIDE SEQUENCE</scope>
    <source>
        <strain evidence="2">CCFEE 5312</strain>
    </source>
</reference>
<protein>
    <submittedName>
        <fullName evidence="2">Uncharacterized protein</fullName>
    </submittedName>
</protein>
<dbReference type="EMBL" id="JAWDJX010000024">
    <property type="protein sequence ID" value="KAK3051784.1"/>
    <property type="molecule type" value="Genomic_DNA"/>
</dbReference>
<comment type="caution">
    <text evidence="2">The sequence shown here is derived from an EMBL/GenBank/DDBJ whole genome shotgun (WGS) entry which is preliminary data.</text>
</comment>
<dbReference type="AlphaFoldDB" id="A0AAJ0GD75"/>
<evidence type="ECO:0000313" key="3">
    <source>
        <dbReference type="Proteomes" id="UP001271007"/>
    </source>
</evidence>
<feature type="compositionally biased region" description="Low complexity" evidence="1">
    <location>
        <begin position="84"/>
        <end position="99"/>
    </location>
</feature>
<organism evidence="2 3">
    <name type="scientific">Extremus antarcticus</name>
    <dbReference type="NCBI Taxonomy" id="702011"/>
    <lineage>
        <taxon>Eukaryota</taxon>
        <taxon>Fungi</taxon>
        <taxon>Dikarya</taxon>
        <taxon>Ascomycota</taxon>
        <taxon>Pezizomycotina</taxon>
        <taxon>Dothideomycetes</taxon>
        <taxon>Dothideomycetidae</taxon>
        <taxon>Mycosphaerellales</taxon>
        <taxon>Extremaceae</taxon>
        <taxon>Extremus</taxon>
    </lineage>
</organism>
<name>A0AAJ0GD75_9PEZI</name>
<sequence>MFQDDGCENPPAQQGPPGLTLGAQPAFKPLDTRAAVIAGGTKHASLNRTSPLSHRFTLLNPPLATSRLSPITLRTKLQLKKGGAACRSAPASSARPSSAPRRDPSSQLPKL</sequence>
<evidence type="ECO:0000313" key="2">
    <source>
        <dbReference type="EMBL" id="KAK3051784.1"/>
    </source>
</evidence>
<gene>
    <name evidence="2" type="ORF">LTR09_007084</name>
</gene>
<keyword evidence="3" id="KW-1185">Reference proteome</keyword>
<dbReference type="Proteomes" id="UP001271007">
    <property type="component" value="Unassembled WGS sequence"/>
</dbReference>
<feature type="region of interest" description="Disordered" evidence="1">
    <location>
        <begin position="79"/>
        <end position="111"/>
    </location>
</feature>